<evidence type="ECO:0000259" key="8">
    <source>
        <dbReference type="Pfam" id="PF00814"/>
    </source>
</evidence>
<evidence type="ECO:0000256" key="1">
    <source>
        <dbReference type="ARBA" id="ARBA00012156"/>
    </source>
</evidence>
<dbReference type="PRINTS" id="PR00789">
    <property type="entry name" value="OSIALOPTASE"/>
</dbReference>
<dbReference type="EC" id="2.3.1.234" evidence="1"/>
<dbReference type="OrthoDB" id="9806197at2"/>
<dbReference type="EMBL" id="JRMP02000017">
    <property type="protein sequence ID" value="TLD92926.1"/>
    <property type="molecule type" value="Genomic_DNA"/>
</dbReference>
<dbReference type="GO" id="GO:0046872">
    <property type="term" value="F:metal ion binding"/>
    <property type="evidence" value="ECO:0007669"/>
    <property type="project" value="UniProtKB-KW"/>
</dbReference>
<dbReference type="AlphaFoldDB" id="A0A347VW00"/>
<dbReference type="Proteomes" id="UP000477070">
    <property type="component" value="Unassembled WGS sequence"/>
</dbReference>
<evidence type="ECO:0000256" key="5">
    <source>
        <dbReference type="ARBA" id="ARBA00023004"/>
    </source>
</evidence>
<comment type="catalytic activity">
    <reaction evidence="7">
        <text>L-threonylcarbamoyladenylate + adenosine(37) in tRNA = N(6)-L-threonylcarbamoyladenosine(37) in tRNA + AMP + H(+)</text>
        <dbReference type="Rhea" id="RHEA:37059"/>
        <dbReference type="Rhea" id="RHEA-COMP:10162"/>
        <dbReference type="Rhea" id="RHEA-COMP:10163"/>
        <dbReference type="ChEBI" id="CHEBI:15378"/>
        <dbReference type="ChEBI" id="CHEBI:73682"/>
        <dbReference type="ChEBI" id="CHEBI:74411"/>
        <dbReference type="ChEBI" id="CHEBI:74418"/>
        <dbReference type="ChEBI" id="CHEBI:456215"/>
        <dbReference type="EC" id="2.3.1.234"/>
    </reaction>
</comment>
<reference evidence="10 11" key="1">
    <citation type="journal article" date="2014" name="Genome Announc.">
        <title>Draft genome sequences of eight enterohepatic helicobacter species isolated from both laboratory and wild rodents.</title>
        <authorList>
            <person name="Sheh A."/>
            <person name="Shen Z."/>
            <person name="Fox J.G."/>
        </authorList>
    </citation>
    <scope>NUCLEOTIDE SEQUENCE [LARGE SCALE GENOMIC DNA]</scope>
    <source>
        <strain evidence="10 11">MIT 97-6194</strain>
    </source>
</reference>
<sequence length="453" mass="50362">MKILSIESSCDDSAIALMDSQSCELLWQGKISQESSHKLHGGVVPELASRLFARDLPTLLGEFKAKFGFPCVGAVAVTYEPGLSTSLLEGVMMGKALALSLKVPLIPINHLKGHVFSLFINQDSMAQSACFPLSVLLVSGGHSLILECKSYQNMQIVGNSLDDSFGECYDKAAKMLSLGYPGGLIIDTLASFCKDILDGKIIESRLDSKLLQSYVEQTKLPIPLQKDKTMNFSFSGLKNAFRLKLYENEELLKLIDLSNKIQGSLKQDSNNFMESFIESKVQDSKVQDSINANLDSIIQKIKNNPYTLALCYNLQHSATEHIIKKCRIYLRNLKDSKNNIESKRVDSKKANFIESKNTDYITFKEKSSKFKHFAIVGGASANSMLRAKMQDLCDEFSQTLLTTKLEFCSDNAAMIARAAVAKIKENPSKFLQKDSINILDLDVHPRNIEINKI</sequence>
<dbReference type="Gene3D" id="3.30.420.40">
    <property type="match status" value="2"/>
</dbReference>
<dbReference type="InterPro" id="IPR017860">
    <property type="entry name" value="Peptidase_M22_CS"/>
</dbReference>
<dbReference type="InterPro" id="IPR017861">
    <property type="entry name" value="KAE1/TsaD"/>
</dbReference>
<keyword evidence="4" id="KW-0479">Metal-binding</keyword>
<keyword evidence="2 10" id="KW-0808">Transferase</keyword>
<keyword evidence="3" id="KW-0819">tRNA processing</keyword>
<dbReference type="GO" id="GO:0070525">
    <property type="term" value="P:tRNA threonylcarbamoyladenosine metabolic process"/>
    <property type="evidence" value="ECO:0007669"/>
    <property type="project" value="UniProtKB-ARBA"/>
</dbReference>
<evidence type="ECO:0000256" key="6">
    <source>
        <dbReference type="ARBA" id="ARBA00023315"/>
    </source>
</evidence>
<keyword evidence="6" id="KW-0012">Acyltransferase</keyword>
<dbReference type="RefSeq" id="WP_034572504.1">
    <property type="nucleotide sequence ID" value="NZ_JRMP02000017.1"/>
</dbReference>
<dbReference type="PANTHER" id="PTHR11735:SF6">
    <property type="entry name" value="TRNA N6-ADENOSINE THREONYLCARBAMOYLTRANSFERASE, MITOCHONDRIAL"/>
    <property type="match status" value="1"/>
</dbReference>
<reference evidence="10 11" key="2">
    <citation type="journal article" date="2016" name="Infect. Immun.">
        <title>Helicobacter saguini, a Novel Helicobacter Isolated from Cotton-Top Tamarins with Ulcerative Colitis, Has Proinflammatory Properties and Induces Typhlocolitis and Dysplasia in Gnotobiotic IL-10-/- Mice.</title>
        <authorList>
            <person name="Shen Z."/>
            <person name="Mannion A."/>
            <person name="Whary M.T."/>
            <person name="Muthupalani S."/>
            <person name="Sheh A."/>
            <person name="Feng Y."/>
            <person name="Gong G."/>
            <person name="Vandamme P."/>
            <person name="Holcombe H.R."/>
            <person name="Paster B.J."/>
            <person name="Fox J.G."/>
        </authorList>
    </citation>
    <scope>NUCLEOTIDE SEQUENCE [LARGE SCALE GENOMIC DNA]</scope>
    <source>
        <strain evidence="10 11">MIT 97-6194</strain>
    </source>
</reference>
<proteinExistence type="predicted"/>
<accession>A0A347VW00</accession>
<dbReference type="PANTHER" id="PTHR11735">
    <property type="entry name" value="TRNA N6-ADENOSINE THREONYLCARBAMOYLTRANSFERASE"/>
    <property type="match status" value="1"/>
</dbReference>
<keyword evidence="11" id="KW-1185">Reference proteome</keyword>
<evidence type="ECO:0000256" key="4">
    <source>
        <dbReference type="ARBA" id="ARBA00022723"/>
    </source>
</evidence>
<dbReference type="GO" id="GO:0061711">
    <property type="term" value="F:tRNA N(6)-L-threonylcarbamoyladenine synthase activity"/>
    <property type="evidence" value="ECO:0007669"/>
    <property type="project" value="UniProtKB-EC"/>
</dbReference>
<gene>
    <name evidence="10" type="primary">tsaD</name>
    <name evidence="9" type="ORF">DCO61_05400</name>
    <name evidence="10" type="ORF">LS64_009555</name>
</gene>
<reference evidence="9 12" key="4">
    <citation type="submission" date="2019-12" db="EMBL/GenBank/DDBJ databases">
        <title>Multi-Generational Helicobacter saguini Isolates.</title>
        <authorList>
            <person name="Mannion A."/>
            <person name="Shen Z."/>
            <person name="Fox J.G."/>
        </authorList>
    </citation>
    <scope>NUCLEOTIDE SEQUENCE [LARGE SCALE GENOMIC DNA]</scope>
    <source>
        <strain evidence="9">16-048</strain>
        <strain evidence="12">16-048 (F4)</strain>
    </source>
</reference>
<evidence type="ECO:0000313" key="12">
    <source>
        <dbReference type="Proteomes" id="UP000477070"/>
    </source>
</evidence>
<dbReference type="Pfam" id="PF00814">
    <property type="entry name" value="TsaD"/>
    <property type="match status" value="1"/>
</dbReference>
<keyword evidence="5" id="KW-0408">Iron</keyword>
<dbReference type="GO" id="GO:0006400">
    <property type="term" value="P:tRNA modification"/>
    <property type="evidence" value="ECO:0007669"/>
    <property type="project" value="UniProtKB-ARBA"/>
</dbReference>
<evidence type="ECO:0000313" key="11">
    <source>
        <dbReference type="Proteomes" id="UP000029714"/>
    </source>
</evidence>
<organism evidence="10 11">
    <name type="scientific">Helicobacter saguini</name>
    <dbReference type="NCBI Taxonomy" id="1548018"/>
    <lineage>
        <taxon>Bacteria</taxon>
        <taxon>Pseudomonadati</taxon>
        <taxon>Campylobacterota</taxon>
        <taxon>Epsilonproteobacteria</taxon>
        <taxon>Campylobacterales</taxon>
        <taxon>Helicobacteraceae</taxon>
        <taxon>Helicobacter</taxon>
    </lineage>
</organism>
<reference evidence="10" key="3">
    <citation type="submission" date="2018-04" db="EMBL/GenBank/DDBJ databases">
        <authorList>
            <person name="Sheh A."/>
            <person name="Shen Z."/>
            <person name="Mannion A.J."/>
            <person name="Fox J.G."/>
        </authorList>
    </citation>
    <scope>NUCLEOTIDE SEQUENCE</scope>
    <source>
        <strain evidence="10">MIT 97-6194</strain>
    </source>
</reference>
<evidence type="ECO:0000256" key="3">
    <source>
        <dbReference type="ARBA" id="ARBA00022694"/>
    </source>
</evidence>
<dbReference type="SUPFAM" id="SSF53067">
    <property type="entry name" value="Actin-like ATPase domain"/>
    <property type="match status" value="2"/>
</dbReference>
<evidence type="ECO:0000313" key="10">
    <source>
        <dbReference type="EMBL" id="TLD92926.1"/>
    </source>
</evidence>
<comment type="caution">
    <text evidence="10">The sequence shown here is derived from an EMBL/GenBank/DDBJ whole genome shotgun (WGS) entry which is preliminary data.</text>
</comment>
<feature type="domain" description="Gcp-like" evidence="8">
    <location>
        <begin position="30"/>
        <end position="416"/>
    </location>
</feature>
<evidence type="ECO:0000313" key="9">
    <source>
        <dbReference type="EMBL" id="MWV69457.1"/>
    </source>
</evidence>
<dbReference type="EMBL" id="QBIU01000001">
    <property type="protein sequence ID" value="MWV69457.1"/>
    <property type="molecule type" value="Genomic_DNA"/>
</dbReference>
<protein>
    <recommendedName>
        <fullName evidence="1">N(6)-L-threonylcarbamoyladenine synthase</fullName>
        <ecNumber evidence="1">2.3.1.234</ecNumber>
    </recommendedName>
</protein>
<dbReference type="PROSITE" id="PS01016">
    <property type="entry name" value="GLYCOPROTEASE"/>
    <property type="match status" value="1"/>
</dbReference>
<evidence type="ECO:0000256" key="2">
    <source>
        <dbReference type="ARBA" id="ARBA00022679"/>
    </source>
</evidence>
<evidence type="ECO:0000256" key="7">
    <source>
        <dbReference type="ARBA" id="ARBA00048117"/>
    </source>
</evidence>
<dbReference type="InterPro" id="IPR000905">
    <property type="entry name" value="Gcp-like_dom"/>
</dbReference>
<name>A0A347VW00_9HELI</name>
<dbReference type="InterPro" id="IPR043129">
    <property type="entry name" value="ATPase_NBD"/>
</dbReference>
<dbReference type="Proteomes" id="UP000029714">
    <property type="component" value="Unassembled WGS sequence"/>
</dbReference>